<dbReference type="InterPro" id="IPR032466">
    <property type="entry name" value="Metal_Hydrolase"/>
</dbReference>
<comment type="similarity">
    <text evidence="3">Belongs to the metallo-dependent hydrolases superfamily. DHOase family. Class I DHOase subfamily.</text>
</comment>
<dbReference type="InterPro" id="IPR002195">
    <property type="entry name" value="Dihydroorotase_CS"/>
</dbReference>
<gene>
    <name evidence="8" type="ORF">RIU57_16145</name>
</gene>
<evidence type="ECO:0000256" key="2">
    <source>
        <dbReference type="ARBA" id="ARBA00002368"/>
    </source>
</evidence>
<feature type="domain" description="Amidohydrolase-related" evidence="7">
    <location>
        <begin position="69"/>
        <end position="456"/>
    </location>
</feature>
<evidence type="ECO:0000256" key="4">
    <source>
        <dbReference type="ARBA" id="ARBA00022723"/>
    </source>
</evidence>
<dbReference type="PANTHER" id="PTHR43668">
    <property type="entry name" value="ALLANTOINASE"/>
    <property type="match status" value="1"/>
</dbReference>
<dbReference type="InterPro" id="IPR011059">
    <property type="entry name" value="Metal-dep_hydrolase_composite"/>
</dbReference>
<dbReference type="PANTHER" id="PTHR43668:SF2">
    <property type="entry name" value="ALLANTOINASE"/>
    <property type="match status" value="1"/>
</dbReference>
<evidence type="ECO:0000313" key="9">
    <source>
        <dbReference type="Proteomes" id="UP001264156"/>
    </source>
</evidence>
<proteinExistence type="inferred from homology"/>
<sequence length="477" mass="52008">MPPARPDRFGIPHHKENSMDTLIKNGLVVTPQGQVRASIGIRDGKIAGLYEAGSEPEARNVIDASGLAVLPGAIDMHSHHRQGSQKGFEYKDTILTATQQCAAGGVTTSVGMPNVNPPPNSLDLLEKQFGIYRSDAVVDWNFNPAPTIESEMEAMTATGIAAFKIFMVVDTGRDYPHMPGIGVHDHGKLLRIMQRCAELDVPLMVHPHDQALMDVIEQTYWDRGERDALAYARAYAAHDGVIWETAIATLLRLQKAAGCHLHILHTQTAGSVQLIREAKAAGQKVTCEINPWALFLGCEWSAIQRLGSYALSYWVPEKNVPGLWEGLNDGTIDIIATDHAPHTREEKEVGWTDGWKAHTGTPSTQFYLSMFLTAAQEGKISLERVAEACSAKPAELFRLRSKGEIRAGLDADLVLVDLETEYEVRDEDVLSLVGWSPYAGRRLKGKPVHTLVRGATVYADGKVVGAKGGGQMAAAVR</sequence>
<evidence type="ECO:0000256" key="3">
    <source>
        <dbReference type="ARBA" id="ARBA00010286"/>
    </source>
</evidence>
<evidence type="ECO:0000259" key="7">
    <source>
        <dbReference type="Pfam" id="PF01979"/>
    </source>
</evidence>
<dbReference type="RefSeq" id="WP_310533835.1">
    <property type="nucleotide sequence ID" value="NZ_CADIJY010000001.1"/>
</dbReference>
<keyword evidence="9" id="KW-1185">Reference proteome</keyword>
<dbReference type="EMBL" id="JAVKVN010000005">
    <property type="protein sequence ID" value="MDR7946652.1"/>
    <property type="molecule type" value="Genomic_DNA"/>
</dbReference>
<dbReference type="Proteomes" id="UP001264156">
    <property type="component" value="Unassembled WGS sequence"/>
</dbReference>
<comment type="cofactor">
    <cofactor evidence="1">
        <name>Zn(2+)</name>
        <dbReference type="ChEBI" id="CHEBI:29105"/>
    </cofactor>
</comment>
<protein>
    <submittedName>
        <fullName evidence="8">Dihydroorotase family protein</fullName>
    </submittedName>
</protein>
<dbReference type="Pfam" id="PF01979">
    <property type="entry name" value="Amidohydro_1"/>
    <property type="match status" value="1"/>
</dbReference>
<organism evidence="8 9">
    <name type="scientific">Achromobacter aegrifaciens</name>
    <dbReference type="NCBI Taxonomy" id="1287736"/>
    <lineage>
        <taxon>Bacteria</taxon>
        <taxon>Pseudomonadati</taxon>
        <taxon>Pseudomonadota</taxon>
        <taxon>Betaproteobacteria</taxon>
        <taxon>Burkholderiales</taxon>
        <taxon>Alcaligenaceae</taxon>
        <taxon>Achromobacter</taxon>
    </lineage>
</organism>
<keyword evidence="5" id="KW-0378">Hydrolase</keyword>
<name>A0ABU2DFB0_ACHAE</name>
<dbReference type="Gene3D" id="3.20.20.140">
    <property type="entry name" value="Metal-dependent hydrolases"/>
    <property type="match status" value="1"/>
</dbReference>
<dbReference type="InterPro" id="IPR006680">
    <property type="entry name" value="Amidohydro-rel"/>
</dbReference>
<dbReference type="Gene3D" id="2.30.40.10">
    <property type="entry name" value="Urease, subunit C, domain 1"/>
    <property type="match status" value="1"/>
</dbReference>
<dbReference type="SUPFAM" id="SSF51556">
    <property type="entry name" value="Metallo-dependent hydrolases"/>
    <property type="match status" value="1"/>
</dbReference>
<feature type="domain" description="Urease alpha-subunit N-terminal" evidence="6">
    <location>
        <begin position="14"/>
        <end position="60"/>
    </location>
</feature>
<dbReference type="InterPro" id="IPR050138">
    <property type="entry name" value="DHOase/Allantoinase_Hydrolase"/>
</dbReference>
<comment type="caution">
    <text evidence="8">The sequence shown here is derived from an EMBL/GenBank/DDBJ whole genome shotgun (WGS) entry which is preliminary data.</text>
</comment>
<evidence type="ECO:0000259" key="6">
    <source>
        <dbReference type="Pfam" id="PF00449"/>
    </source>
</evidence>
<evidence type="ECO:0000256" key="1">
    <source>
        <dbReference type="ARBA" id="ARBA00001947"/>
    </source>
</evidence>
<dbReference type="SUPFAM" id="SSF51338">
    <property type="entry name" value="Composite domain of metallo-dependent hydrolases"/>
    <property type="match status" value="1"/>
</dbReference>
<dbReference type="InterPro" id="IPR011612">
    <property type="entry name" value="Urease_alpha_N_dom"/>
</dbReference>
<dbReference type="PROSITE" id="PS00483">
    <property type="entry name" value="DIHYDROOROTASE_2"/>
    <property type="match status" value="1"/>
</dbReference>
<accession>A0ABU2DFB0</accession>
<keyword evidence="4" id="KW-0479">Metal-binding</keyword>
<comment type="function">
    <text evidence="2">Catalyzes the reversible cyclization of carbamoyl aspartate to dihydroorotate.</text>
</comment>
<evidence type="ECO:0000313" key="8">
    <source>
        <dbReference type="EMBL" id="MDR7946652.1"/>
    </source>
</evidence>
<evidence type="ECO:0000256" key="5">
    <source>
        <dbReference type="ARBA" id="ARBA00022801"/>
    </source>
</evidence>
<reference evidence="9" key="1">
    <citation type="submission" date="2023-07" db="EMBL/GenBank/DDBJ databases">
        <title>Glyphosate-induced phosphonatase operons in soil bacteria of genus Achromobacter.</title>
        <authorList>
            <person name="Epiktetov D.O."/>
            <person name="Sviridov A.V."/>
            <person name="Tarlachkov S.V."/>
            <person name="Shushkova T.V."/>
            <person name="Toropygin I.Y."/>
            <person name="Leontievsky A."/>
        </authorList>
    </citation>
    <scope>NUCLEOTIDE SEQUENCE [LARGE SCALE GENOMIC DNA]</scope>
    <source>
        <strain evidence="9">Kg 16</strain>
    </source>
</reference>
<dbReference type="Pfam" id="PF00449">
    <property type="entry name" value="Urease_alpha"/>
    <property type="match status" value="1"/>
</dbReference>